<dbReference type="KEGG" id="afy:BW247_06440"/>
<reference evidence="7 8" key="1">
    <citation type="submission" date="2017-01" db="EMBL/GenBank/DDBJ databases">
        <title>Draft sequence of Acidihalobacter ferrooxidans strain DSM 14175 (strain V8).</title>
        <authorList>
            <person name="Khaleque H.N."/>
            <person name="Ramsay J.P."/>
            <person name="Murphy R.J.T."/>
            <person name="Kaksonen A.H."/>
            <person name="Boxall N.J."/>
            <person name="Watkin E.L.J."/>
        </authorList>
    </citation>
    <scope>NUCLEOTIDE SEQUENCE [LARGE SCALE GENOMIC DNA]</scope>
    <source>
        <strain evidence="7 8">V8</strain>
    </source>
</reference>
<accession>A0A1P8UL50</accession>
<dbReference type="InterPro" id="IPR023696">
    <property type="entry name" value="Ureohydrolase_dom_sf"/>
</dbReference>
<evidence type="ECO:0000256" key="5">
    <source>
        <dbReference type="SAM" id="MobiDB-lite"/>
    </source>
</evidence>
<proteinExistence type="inferred from homology"/>
<dbReference type="UniPathway" id="UPA00040"/>
<name>A0A1P8UL50_9GAMM</name>
<gene>
    <name evidence="7" type="ORF">BW247_06440</name>
</gene>
<dbReference type="InterPro" id="IPR023801">
    <property type="entry name" value="His_deacetylse_dom"/>
</dbReference>
<evidence type="ECO:0000313" key="8">
    <source>
        <dbReference type="Proteomes" id="UP000243807"/>
    </source>
</evidence>
<dbReference type="InterPro" id="IPR003085">
    <property type="entry name" value="AcuC"/>
</dbReference>
<comment type="pathway">
    <text evidence="1">Ketone degradation; acetoin degradation.</text>
</comment>
<dbReference type="CDD" id="cd09994">
    <property type="entry name" value="HDAC_AcuC_like"/>
    <property type="match status" value="1"/>
</dbReference>
<dbReference type="InterPro" id="IPR037138">
    <property type="entry name" value="His_deacetylse_dom_sf"/>
</dbReference>
<protein>
    <recommendedName>
        <fullName evidence="3">Acetoin utilization protein AcuC</fullName>
    </recommendedName>
</protein>
<dbReference type="Pfam" id="PF00850">
    <property type="entry name" value="Hist_deacetyl"/>
    <property type="match status" value="1"/>
</dbReference>
<evidence type="ECO:0000259" key="6">
    <source>
        <dbReference type="Pfam" id="PF00850"/>
    </source>
</evidence>
<evidence type="ECO:0000256" key="3">
    <source>
        <dbReference type="ARBA" id="ARBA00020218"/>
    </source>
</evidence>
<dbReference type="PRINTS" id="PR01270">
    <property type="entry name" value="HDASUPER"/>
</dbReference>
<dbReference type="PANTHER" id="PTHR10625:SF10">
    <property type="entry name" value="HISTONE DEACETYLASE HDAC1"/>
    <property type="match status" value="1"/>
</dbReference>
<feature type="region of interest" description="Disordered" evidence="5">
    <location>
        <begin position="1"/>
        <end position="26"/>
    </location>
</feature>
<dbReference type="AlphaFoldDB" id="A0A1P8UL50"/>
<dbReference type="GO" id="GO:0045150">
    <property type="term" value="P:acetoin catabolic process"/>
    <property type="evidence" value="ECO:0007669"/>
    <property type="project" value="UniProtKB-UniPathway"/>
</dbReference>
<evidence type="ECO:0000256" key="1">
    <source>
        <dbReference type="ARBA" id="ARBA00005101"/>
    </source>
</evidence>
<keyword evidence="8" id="KW-1185">Reference proteome</keyword>
<keyword evidence="4" id="KW-0006">Acetoin catabolism</keyword>
<dbReference type="PRINTS" id="PR01272">
    <property type="entry name" value="ACUCPROTEIN"/>
</dbReference>
<evidence type="ECO:0000256" key="4">
    <source>
        <dbReference type="ARBA" id="ARBA00022627"/>
    </source>
</evidence>
<evidence type="ECO:0000313" key="7">
    <source>
        <dbReference type="EMBL" id="APZ44577.1"/>
    </source>
</evidence>
<dbReference type="STRING" id="1765967.BW247_06440"/>
<organism evidence="7 8">
    <name type="scientific">Acidihalobacter ferrooxydans</name>
    <dbReference type="NCBI Taxonomy" id="1765967"/>
    <lineage>
        <taxon>Bacteria</taxon>
        <taxon>Pseudomonadati</taxon>
        <taxon>Pseudomonadota</taxon>
        <taxon>Gammaproteobacteria</taxon>
        <taxon>Chromatiales</taxon>
        <taxon>Ectothiorhodospiraceae</taxon>
        <taxon>Acidihalobacter</taxon>
    </lineage>
</organism>
<feature type="domain" description="Histone deacetylase" evidence="6">
    <location>
        <begin position="54"/>
        <end position="347"/>
    </location>
</feature>
<dbReference type="SUPFAM" id="SSF52768">
    <property type="entry name" value="Arginase/deacetylase"/>
    <property type="match status" value="1"/>
</dbReference>
<dbReference type="GO" id="GO:0004407">
    <property type="term" value="F:histone deacetylase activity"/>
    <property type="evidence" value="ECO:0007669"/>
    <property type="project" value="TreeGrafter"/>
</dbReference>
<dbReference type="Gene3D" id="3.40.800.20">
    <property type="entry name" value="Histone deacetylase domain"/>
    <property type="match status" value="1"/>
</dbReference>
<sequence length="437" mass="48059">MPAVDLRPQSLHGARSGRRATGAPARNLPQAAAVSRAVLIAASRYRRHSYGNNHPLDIPRVSLTVDLIRAYAALDPDEYLPSRRATVAELEWFHTRDYVSAMQRCEALGKVTDRYRHRHNIGNLENPWFHDFFSTPATATGGSIQAAEQVLAGRAAFSPAGGMHHAMPDRAQGFCFFNDTALAVMRLRREGLRVLYVDIDAHHGDGVEAALRDDAEAFTLSLHMDAEYAYPFAGGRSEDCGPQANAFNLPLPRGTNDSEYRHAFNRVWPAVLDAVRPDVLVLQAGTDPIMPDPLGKFRLSTQLFLEIVARVLADAPRQANGTPRVAVTGGGGYHPLILARAWTGVWGLLSGRTLSEEIPPAGQELLAAVEWGADEYDDDEEEELERAGTPYRELLTHRIDRPHEGEIRAQIDARVDTLLDAHPRLRRRGVAASGGTV</sequence>
<dbReference type="Proteomes" id="UP000243807">
    <property type="component" value="Chromosome"/>
</dbReference>
<dbReference type="GO" id="GO:0040029">
    <property type="term" value="P:epigenetic regulation of gene expression"/>
    <property type="evidence" value="ECO:0007669"/>
    <property type="project" value="TreeGrafter"/>
</dbReference>
<comment type="similarity">
    <text evidence="2">Belongs to the histone deacetylase family.</text>
</comment>
<dbReference type="InterPro" id="IPR000286">
    <property type="entry name" value="HDACs"/>
</dbReference>
<dbReference type="EMBL" id="CP019434">
    <property type="protein sequence ID" value="APZ44577.1"/>
    <property type="molecule type" value="Genomic_DNA"/>
</dbReference>
<evidence type="ECO:0000256" key="2">
    <source>
        <dbReference type="ARBA" id="ARBA00005947"/>
    </source>
</evidence>
<dbReference type="PANTHER" id="PTHR10625">
    <property type="entry name" value="HISTONE DEACETYLASE HDAC1-RELATED"/>
    <property type="match status" value="1"/>
</dbReference>